<sequence length="345" mass="35648">MSNGLCYNPGADIFGRYTCTDETWQSSSCPQLCTQGNTASGDEALLQCSDGSWCCDGDRSFDCCSTADTDFFQLPQGTSYASITSVPSPTSVSPPKSANSAASTSETTPTTSSGVDQQQTTSAGTSRTTSSITDSSSSTTASLSSRSQSSATAGQASSTITSHAITTNTDGSLSTMVVYSTVSVAAVASAAPDSSHSSAPSHLGLIVGLAVGIPVFLLACAIVAFLLWRRRRPSKKSGFPSSRNSEEQPAMGDKFGHQVGYVAPDGRAPEIDSFPVALGRSKSGHKSELEGSLHSPAMSNGSPKPPLYSPVTPSLNAVQEEPAELWGGYVPYRPPRAELPEAATT</sequence>
<evidence type="ECO:0000256" key="1">
    <source>
        <dbReference type="SAM" id="MobiDB-lite"/>
    </source>
</evidence>
<keyword evidence="2" id="KW-0472">Membrane</keyword>
<keyword evidence="2" id="KW-0812">Transmembrane</keyword>
<proteinExistence type="predicted"/>
<feature type="region of interest" description="Disordered" evidence="1">
    <location>
        <begin position="280"/>
        <end position="313"/>
    </location>
</feature>
<gene>
    <name evidence="3" type="ORF">LTR97_005651</name>
</gene>
<feature type="compositionally biased region" description="Low complexity" evidence="1">
    <location>
        <begin position="120"/>
        <end position="159"/>
    </location>
</feature>
<feature type="region of interest" description="Disordered" evidence="1">
    <location>
        <begin position="84"/>
        <end position="159"/>
    </location>
</feature>
<feature type="region of interest" description="Disordered" evidence="1">
    <location>
        <begin position="234"/>
        <end position="254"/>
    </location>
</feature>
<protein>
    <recommendedName>
        <fullName evidence="5">Mid2 domain-containing protein</fullName>
    </recommendedName>
</protein>
<feature type="compositionally biased region" description="Low complexity" evidence="1">
    <location>
        <begin position="84"/>
        <end position="113"/>
    </location>
</feature>
<evidence type="ECO:0008006" key="5">
    <source>
        <dbReference type="Google" id="ProtNLM"/>
    </source>
</evidence>
<keyword evidence="2" id="KW-1133">Transmembrane helix</keyword>
<dbReference type="Proteomes" id="UP001310594">
    <property type="component" value="Unassembled WGS sequence"/>
</dbReference>
<dbReference type="EMBL" id="JAVRQU010000008">
    <property type="protein sequence ID" value="KAK5699523.1"/>
    <property type="molecule type" value="Genomic_DNA"/>
</dbReference>
<feature type="transmembrane region" description="Helical" evidence="2">
    <location>
        <begin position="203"/>
        <end position="228"/>
    </location>
</feature>
<accession>A0AAN7WBG1</accession>
<dbReference type="AlphaFoldDB" id="A0AAN7WBG1"/>
<comment type="caution">
    <text evidence="3">The sequence shown here is derived from an EMBL/GenBank/DDBJ whole genome shotgun (WGS) entry which is preliminary data.</text>
</comment>
<evidence type="ECO:0000313" key="3">
    <source>
        <dbReference type="EMBL" id="KAK5699523.1"/>
    </source>
</evidence>
<name>A0AAN7WBG1_9PEZI</name>
<evidence type="ECO:0000256" key="2">
    <source>
        <dbReference type="SAM" id="Phobius"/>
    </source>
</evidence>
<reference evidence="3" key="1">
    <citation type="submission" date="2023-08" db="EMBL/GenBank/DDBJ databases">
        <title>Black Yeasts Isolated from many extreme environments.</title>
        <authorList>
            <person name="Coleine C."/>
            <person name="Stajich J.E."/>
            <person name="Selbmann L."/>
        </authorList>
    </citation>
    <scope>NUCLEOTIDE SEQUENCE</scope>
    <source>
        <strain evidence="3">CCFEE 5810</strain>
    </source>
</reference>
<organism evidence="3 4">
    <name type="scientific">Elasticomyces elasticus</name>
    <dbReference type="NCBI Taxonomy" id="574655"/>
    <lineage>
        <taxon>Eukaryota</taxon>
        <taxon>Fungi</taxon>
        <taxon>Dikarya</taxon>
        <taxon>Ascomycota</taxon>
        <taxon>Pezizomycotina</taxon>
        <taxon>Dothideomycetes</taxon>
        <taxon>Dothideomycetidae</taxon>
        <taxon>Mycosphaerellales</taxon>
        <taxon>Teratosphaeriaceae</taxon>
        <taxon>Elasticomyces</taxon>
    </lineage>
</organism>
<evidence type="ECO:0000313" key="4">
    <source>
        <dbReference type="Proteomes" id="UP001310594"/>
    </source>
</evidence>